<keyword evidence="4" id="KW-0813">Transport</keyword>
<keyword evidence="2" id="KW-0804">Transcription</keyword>
<evidence type="ECO:0000259" key="3">
    <source>
        <dbReference type="PROSITE" id="PS51094"/>
    </source>
</evidence>
<evidence type="ECO:0000256" key="2">
    <source>
        <dbReference type="ARBA" id="ARBA00023163"/>
    </source>
</evidence>
<gene>
    <name evidence="4" type="ORF">HU830_03015</name>
</gene>
<dbReference type="InterPro" id="IPR050661">
    <property type="entry name" value="BglG_antiterminators"/>
</dbReference>
<dbReference type="Pfam" id="PF00359">
    <property type="entry name" value="PTS_EIIA_2"/>
    <property type="match status" value="1"/>
</dbReference>
<dbReference type="PANTHER" id="PTHR30185">
    <property type="entry name" value="CRYPTIC BETA-GLUCOSIDE BGL OPERON ANTITERMINATOR"/>
    <property type="match status" value="1"/>
</dbReference>
<feature type="domain" description="PTS EIIA type-2" evidence="3">
    <location>
        <begin position="43"/>
        <end position="183"/>
    </location>
</feature>
<dbReference type="PROSITE" id="PS51094">
    <property type="entry name" value="PTS_EIIA_TYPE_2"/>
    <property type="match status" value="1"/>
</dbReference>
<accession>A0A850R690</accession>
<organism evidence="4 5">
    <name type="scientific">Bombilactobacillus apium</name>
    <dbReference type="NCBI Taxonomy" id="2675299"/>
    <lineage>
        <taxon>Bacteria</taxon>
        <taxon>Bacillati</taxon>
        <taxon>Bacillota</taxon>
        <taxon>Bacilli</taxon>
        <taxon>Lactobacillales</taxon>
        <taxon>Lactobacillaceae</taxon>
        <taxon>Bombilactobacillus</taxon>
    </lineage>
</organism>
<dbReference type="EMBL" id="JABZEC010000002">
    <property type="protein sequence ID" value="NVY96152.1"/>
    <property type="molecule type" value="Genomic_DNA"/>
</dbReference>
<dbReference type="InterPro" id="IPR016152">
    <property type="entry name" value="PTrfase/Anion_transptr"/>
</dbReference>
<evidence type="ECO:0000313" key="5">
    <source>
        <dbReference type="Proteomes" id="UP000563523"/>
    </source>
</evidence>
<keyword evidence="1" id="KW-0805">Transcription regulation</keyword>
<evidence type="ECO:0000313" key="4">
    <source>
        <dbReference type="EMBL" id="NVY96152.1"/>
    </source>
</evidence>
<dbReference type="Gene3D" id="3.40.930.10">
    <property type="entry name" value="Mannitol-specific EII, Chain A"/>
    <property type="match status" value="1"/>
</dbReference>
<name>A0A850R690_9LACO</name>
<dbReference type="PANTHER" id="PTHR30185:SF18">
    <property type="entry name" value="TRANSCRIPTIONAL REGULATOR MTLR"/>
    <property type="match status" value="1"/>
</dbReference>
<sequence length="184" mass="20835">MPDHHWVSISQFLTPLDYRKIRQKVDEIRSITAAKILWQEIEEFFPAENFLVCGKKLARDELFAKVCAQLTTQGVVGPDFADLLVQPEKMSSTASGRIAIPHFFAMTAYQTQGFVVISPRGIVWNEKNRCVNLVFVLAVNKDNKLAYRNVFDGLSQVAVDNENVAKLVQSRTYPEFVDTLVALK</sequence>
<keyword evidence="5" id="KW-1185">Reference proteome</keyword>
<comment type="caution">
    <text evidence="4">The sequence shown here is derived from an EMBL/GenBank/DDBJ whole genome shotgun (WGS) entry which is preliminary data.</text>
</comment>
<keyword evidence="4" id="KW-0762">Sugar transport</keyword>
<protein>
    <submittedName>
        <fullName evidence="4">PTS sugar transporter subunit IIA</fullName>
    </submittedName>
</protein>
<dbReference type="InterPro" id="IPR002178">
    <property type="entry name" value="PTS_EIIA_type-2_dom"/>
</dbReference>
<dbReference type="RefSeq" id="WP_176942309.1">
    <property type="nucleotide sequence ID" value="NZ_JABZEC010000002.1"/>
</dbReference>
<dbReference type="AlphaFoldDB" id="A0A850R690"/>
<dbReference type="SUPFAM" id="SSF55804">
    <property type="entry name" value="Phoshotransferase/anion transport protein"/>
    <property type="match status" value="1"/>
</dbReference>
<reference evidence="4 5" key="1">
    <citation type="submission" date="2020-06" db="EMBL/GenBank/DDBJ databases">
        <authorList>
            <person name="Kang J."/>
        </authorList>
    </citation>
    <scope>NUCLEOTIDE SEQUENCE [LARGE SCALE GENOMIC DNA]</scope>
    <source>
        <strain evidence="4 5">DCY120</strain>
    </source>
</reference>
<proteinExistence type="predicted"/>
<dbReference type="Proteomes" id="UP000563523">
    <property type="component" value="Unassembled WGS sequence"/>
</dbReference>
<evidence type="ECO:0000256" key="1">
    <source>
        <dbReference type="ARBA" id="ARBA00023015"/>
    </source>
</evidence>